<dbReference type="GO" id="GO:0017057">
    <property type="term" value="F:6-phosphogluconolactonase activity"/>
    <property type="evidence" value="ECO:0007669"/>
    <property type="project" value="UniProtKB-UniRule"/>
</dbReference>
<organism evidence="9">
    <name type="scientific">Desulfobacca acetoxidans</name>
    <dbReference type="NCBI Taxonomy" id="60893"/>
    <lineage>
        <taxon>Bacteria</taxon>
        <taxon>Pseudomonadati</taxon>
        <taxon>Thermodesulfobacteriota</taxon>
        <taxon>Desulfobaccia</taxon>
        <taxon>Desulfobaccales</taxon>
        <taxon>Desulfobaccaceae</taxon>
        <taxon>Desulfobacca</taxon>
    </lineage>
</organism>
<comment type="caution">
    <text evidence="9">The sequence shown here is derived from an EMBL/GenBank/DDBJ whole genome shotgun (WGS) entry which is preliminary data.</text>
</comment>
<comment type="similarity">
    <text evidence="4 7">Belongs to the glucosamine/galactosamine-6-phosphate isomerase family. 6-phosphogluconolactonase subfamily.</text>
</comment>
<protein>
    <recommendedName>
        <fullName evidence="6 7">6-phosphogluconolactonase</fullName>
        <shortName evidence="7">6PGL</shortName>
        <ecNumber evidence="5 7">3.1.1.31</ecNumber>
    </recommendedName>
</protein>
<dbReference type="GO" id="GO:0005975">
    <property type="term" value="P:carbohydrate metabolic process"/>
    <property type="evidence" value="ECO:0007669"/>
    <property type="project" value="UniProtKB-UniRule"/>
</dbReference>
<dbReference type="Gene3D" id="3.40.50.1360">
    <property type="match status" value="1"/>
</dbReference>
<evidence type="ECO:0000256" key="6">
    <source>
        <dbReference type="ARBA" id="ARBA00020337"/>
    </source>
</evidence>
<evidence type="ECO:0000259" key="8">
    <source>
        <dbReference type="Pfam" id="PF01182"/>
    </source>
</evidence>
<dbReference type="Pfam" id="PF01182">
    <property type="entry name" value="Glucosamine_iso"/>
    <property type="match status" value="1"/>
</dbReference>
<evidence type="ECO:0000256" key="5">
    <source>
        <dbReference type="ARBA" id="ARBA00013198"/>
    </source>
</evidence>
<feature type="domain" description="Glucosamine/galactosamine-6-phosphate isomerase" evidence="8">
    <location>
        <begin position="15"/>
        <end position="236"/>
    </location>
</feature>
<dbReference type="SUPFAM" id="SSF100950">
    <property type="entry name" value="NagB/RpiA/CoA transferase-like"/>
    <property type="match status" value="1"/>
</dbReference>
<dbReference type="PANTHER" id="PTHR11054">
    <property type="entry name" value="6-PHOSPHOGLUCONOLACTONASE"/>
    <property type="match status" value="1"/>
</dbReference>
<comment type="catalytic activity">
    <reaction evidence="1 7">
        <text>6-phospho-D-glucono-1,5-lactone + H2O = 6-phospho-D-gluconate + H(+)</text>
        <dbReference type="Rhea" id="RHEA:12556"/>
        <dbReference type="ChEBI" id="CHEBI:15377"/>
        <dbReference type="ChEBI" id="CHEBI:15378"/>
        <dbReference type="ChEBI" id="CHEBI:57955"/>
        <dbReference type="ChEBI" id="CHEBI:58759"/>
        <dbReference type="EC" id="3.1.1.31"/>
    </reaction>
</comment>
<dbReference type="UniPathway" id="UPA00115">
    <property type="reaction ID" value="UER00409"/>
</dbReference>
<reference evidence="9" key="1">
    <citation type="journal article" date="2020" name="mSystems">
        <title>Genome- and Community-Level Interaction Insights into Carbon Utilization and Element Cycling Functions of Hydrothermarchaeota in Hydrothermal Sediment.</title>
        <authorList>
            <person name="Zhou Z."/>
            <person name="Liu Y."/>
            <person name="Xu W."/>
            <person name="Pan J."/>
            <person name="Luo Z.H."/>
            <person name="Li M."/>
        </authorList>
    </citation>
    <scope>NUCLEOTIDE SEQUENCE [LARGE SCALE GENOMIC DNA]</scope>
    <source>
        <strain evidence="9">SpSt-853</strain>
    </source>
</reference>
<keyword evidence="7 9" id="KW-0378">Hydrolase</keyword>
<dbReference type="EMBL" id="DTKJ01000070">
    <property type="protein sequence ID" value="HGZ12575.1"/>
    <property type="molecule type" value="Genomic_DNA"/>
</dbReference>
<dbReference type="InterPro" id="IPR039104">
    <property type="entry name" value="6PGL"/>
</dbReference>
<evidence type="ECO:0000256" key="3">
    <source>
        <dbReference type="ARBA" id="ARBA00004961"/>
    </source>
</evidence>
<dbReference type="InterPro" id="IPR037171">
    <property type="entry name" value="NagB/RpiA_transferase-like"/>
</dbReference>
<evidence type="ECO:0000256" key="2">
    <source>
        <dbReference type="ARBA" id="ARBA00002681"/>
    </source>
</evidence>
<name>A0A7C5AMZ1_9BACT</name>
<dbReference type="NCBIfam" id="TIGR01198">
    <property type="entry name" value="pgl"/>
    <property type="match status" value="1"/>
</dbReference>
<accession>A0A7C5AMZ1</accession>
<evidence type="ECO:0000256" key="7">
    <source>
        <dbReference type="RuleBase" id="RU365095"/>
    </source>
</evidence>
<dbReference type="InterPro" id="IPR005900">
    <property type="entry name" value="6-phosphogluconolactonase_DevB"/>
</dbReference>
<dbReference type="GO" id="GO:0006098">
    <property type="term" value="P:pentose-phosphate shunt"/>
    <property type="evidence" value="ECO:0007669"/>
    <property type="project" value="UniProtKB-UniPathway"/>
</dbReference>
<dbReference type="PANTHER" id="PTHR11054:SF0">
    <property type="entry name" value="6-PHOSPHOGLUCONOLACTONASE"/>
    <property type="match status" value="1"/>
</dbReference>
<gene>
    <name evidence="7 9" type="primary">pgl</name>
    <name evidence="9" type="ORF">ENW48_10240</name>
</gene>
<evidence type="ECO:0000256" key="1">
    <source>
        <dbReference type="ARBA" id="ARBA00000832"/>
    </source>
</evidence>
<dbReference type="CDD" id="cd01400">
    <property type="entry name" value="6PGL"/>
    <property type="match status" value="1"/>
</dbReference>
<dbReference type="EC" id="3.1.1.31" evidence="5 7"/>
<comment type="pathway">
    <text evidence="3 7">Carbohydrate degradation; pentose phosphate pathway; D-ribulose 5-phosphate from D-glucose 6-phosphate (oxidative stage): step 2/3.</text>
</comment>
<evidence type="ECO:0000256" key="4">
    <source>
        <dbReference type="ARBA" id="ARBA00010662"/>
    </source>
</evidence>
<sequence length="254" mass="27907">MASPSKAAHLHVYPDLEALSQAAASLFAAKASQAIKARGAFYVALAGGATPGRTYELLSGDLYREQVNWPLVHVFWGDERCVPPTDPRSNARMAQEKFLKLVPIPENQIHPISCQPAPGEAAKSYEDLLRRFFAGKSHSFDWAFLGLGPDGHTASLFPGEPAVNERNRWVIAVFRGEEGIFRVTLTPAVLNRARTVVFLVSGRDKAQALQEVLEGEYEPQRLPAQAVRPEKGELLWLVDQAAAAVLDPDRPFVL</sequence>
<proteinExistence type="inferred from homology"/>
<dbReference type="AlphaFoldDB" id="A0A7C5AMZ1"/>
<comment type="function">
    <text evidence="2 7">Hydrolysis of 6-phosphogluconolactone to 6-phosphogluconate.</text>
</comment>
<dbReference type="InterPro" id="IPR006148">
    <property type="entry name" value="Glc/Gal-6P_isomerase"/>
</dbReference>
<evidence type="ECO:0000313" key="9">
    <source>
        <dbReference type="EMBL" id="HGZ12575.1"/>
    </source>
</evidence>